<dbReference type="EMBL" id="OZ034818">
    <property type="protein sequence ID" value="CAL1387960.1"/>
    <property type="molecule type" value="Genomic_DNA"/>
</dbReference>
<dbReference type="Proteomes" id="UP001497516">
    <property type="component" value="Chromosome 5"/>
</dbReference>
<evidence type="ECO:0000313" key="3">
    <source>
        <dbReference type="Proteomes" id="UP001497516"/>
    </source>
</evidence>
<evidence type="ECO:0000256" key="1">
    <source>
        <dbReference type="SAM" id="Phobius"/>
    </source>
</evidence>
<keyword evidence="1" id="KW-0812">Transmembrane</keyword>
<feature type="transmembrane region" description="Helical" evidence="1">
    <location>
        <begin position="50"/>
        <end position="71"/>
    </location>
</feature>
<keyword evidence="1" id="KW-1133">Transmembrane helix</keyword>
<keyword evidence="3" id="KW-1185">Reference proteome</keyword>
<reference evidence="2 3" key="1">
    <citation type="submission" date="2024-04" db="EMBL/GenBank/DDBJ databases">
        <authorList>
            <person name="Fracassetti M."/>
        </authorList>
    </citation>
    <scope>NUCLEOTIDE SEQUENCE [LARGE SCALE GENOMIC DNA]</scope>
</reference>
<keyword evidence="1" id="KW-0472">Membrane</keyword>
<accession>A0AAV2EPT9</accession>
<dbReference type="AlphaFoldDB" id="A0AAV2EPT9"/>
<protein>
    <submittedName>
        <fullName evidence="2">Uncharacterized protein</fullName>
    </submittedName>
</protein>
<name>A0AAV2EPT9_9ROSI</name>
<gene>
    <name evidence="2" type="ORF">LTRI10_LOCUS28912</name>
</gene>
<evidence type="ECO:0000313" key="2">
    <source>
        <dbReference type="EMBL" id="CAL1387960.1"/>
    </source>
</evidence>
<organism evidence="2 3">
    <name type="scientific">Linum trigynum</name>
    <dbReference type="NCBI Taxonomy" id="586398"/>
    <lineage>
        <taxon>Eukaryota</taxon>
        <taxon>Viridiplantae</taxon>
        <taxon>Streptophyta</taxon>
        <taxon>Embryophyta</taxon>
        <taxon>Tracheophyta</taxon>
        <taxon>Spermatophyta</taxon>
        <taxon>Magnoliopsida</taxon>
        <taxon>eudicotyledons</taxon>
        <taxon>Gunneridae</taxon>
        <taxon>Pentapetalae</taxon>
        <taxon>rosids</taxon>
        <taxon>fabids</taxon>
        <taxon>Malpighiales</taxon>
        <taxon>Linaceae</taxon>
        <taxon>Linum</taxon>
    </lineage>
</organism>
<sequence>MRLDSFSQVSALGPLSSALSPTAAPHVIAIEDPQPPPTSRTISFSRQSRCPLLPCLLIMLLPTAMSCFLIASNKDPQRHPTPSQSQLTSIG</sequence>
<proteinExistence type="predicted"/>